<dbReference type="Proteomes" id="UP000000305">
    <property type="component" value="Unassembled WGS sequence"/>
</dbReference>
<dbReference type="CDD" id="cd03213">
    <property type="entry name" value="ABCG_EPDR"/>
    <property type="match status" value="1"/>
</dbReference>
<sequence length="628" mass="70081">MDSTGMDEIKLIGWNSSTTPMLLQRSQISQPTLLDLNFRDLSYTTGKGKRRASAKTILHQVSGTFKSGQLIAVLGPSGAGKTSLMNILAGAKKTGVEGRVEINGSERKLKTFRKQSAFITQEDHLLQDLTVEEYVVAAAHLKLGNGVSESEKKSTIEHVMKILGLADSRQTRVSHLSGGECKRLSIGLEIINNPSILFLDEPTSGLDSSSTVQCVALLGEIARSGRTVVTTIHQPSSRLLGYFDHLYIVAGGFCIYQGPVRHLVPYFQSMNLNCPSYHNPIDFAMDVACGQYGNVLADLVSGVKNGQLNFQNSSKPSSSHDTQFCNEIEDVSIPEGRKKGVKRQGRCNYAAPFHTQVIVLLGRTWRTICREKMLTTMRLAAHTLIGLLVGMLFWFIGNDANAILSNAGLLFFNQLFILFTSLTPTVITFPLERKVLFREHLNHWYSLKAYYLAKTLADIPFQMIFPTVYLVIVYLMTNQPMSMDRFAMLLVITICMSLVGQGVGLLFGAAFNIKLAVFLALSCLMPFMVFSGFNATYDSIPYYLKGLIYVSFFHYSFEGSMLSVYGFGRPFLACSQVYCQFRNPQRILEEFNMDQSSYYWSVIGLLVFFLVVRVAGYFALRFKLKNVM</sequence>
<keyword evidence="6" id="KW-0067">ATP-binding</keyword>
<feature type="transmembrane region" description="Helical" evidence="9">
    <location>
        <begin position="598"/>
        <end position="620"/>
    </location>
</feature>
<dbReference type="EMBL" id="GL732529">
    <property type="protein sequence ID" value="EFX86600.1"/>
    <property type="molecule type" value="Genomic_DNA"/>
</dbReference>
<evidence type="ECO:0000256" key="1">
    <source>
        <dbReference type="ARBA" id="ARBA00004141"/>
    </source>
</evidence>
<evidence type="ECO:0000256" key="7">
    <source>
        <dbReference type="ARBA" id="ARBA00022989"/>
    </source>
</evidence>
<dbReference type="Pfam" id="PF00005">
    <property type="entry name" value="ABC_tran"/>
    <property type="match status" value="1"/>
</dbReference>
<keyword evidence="3" id="KW-0813">Transport</keyword>
<dbReference type="InterPro" id="IPR013525">
    <property type="entry name" value="ABC2_TM"/>
</dbReference>
<organism evidence="11 12">
    <name type="scientific">Daphnia pulex</name>
    <name type="common">Water flea</name>
    <dbReference type="NCBI Taxonomy" id="6669"/>
    <lineage>
        <taxon>Eukaryota</taxon>
        <taxon>Metazoa</taxon>
        <taxon>Ecdysozoa</taxon>
        <taxon>Arthropoda</taxon>
        <taxon>Crustacea</taxon>
        <taxon>Branchiopoda</taxon>
        <taxon>Diplostraca</taxon>
        <taxon>Cladocera</taxon>
        <taxon>Anomopoda</taxon>
        <taxon>Daphniidae</taxon>
        <taxon>Daphnia</taxon>
    </lineage>
</organism>
<keyword evidence="5" id="KW-0547">Nucleotide-binding</keyword>
<name>E9G136_DAPPU</name>
<comment type="similarity">
    <text evidence="2">Belongs to the ABC transporter superfamily. ABCG family. Eye pigment precursor importer (TC 3.A.1.204) subfamily.</text>
</comment>
<dbReference type="SMART" id="SM00382">
    <property type="entry name" value="AAA"/>
    <property type="match status" value="1"/>
</dbReference>
<evidence type="ECO:0000256" key="5">
    <source>
        <dbReference type="ARBA" id="ARBA00022741"/>
    </source>
</evidence>
<evidence type="ECO:0000256" key="2">
    <source>
        <dbReference type="ARBA" id="ARBA00005814"/>
    </source>
</evidence>
<feature type="transmembrane region" description="Helical" evidence="9">
    <location>
        <begin position="451"/>
        <end position="475"/>
    </location>
</feature>
<keyword evidence="4 9" id="KW-0812">Transmembrane</keyword>
<gene>
    <name evidence="11" type="ORF">DAPPUDRAFT_312951</name>
</gene>
<evidence type="ECO:0000256" key="3">
    <source>
        <dbReference type="ARBA" id="ARBA00022448"/>
    </source>
</evidence>
<dbReference type="GO" id="GO:0016887">
    <property type="term" value="F:ATP hydrolysis activity"/>
    <property type="evidence" value="ECO:0007669"/>
    <property type="project" value="InterPro"/>
</dbReference>
<feature type="transmembrane region" description="Helical" evidence="9">
    <location>
        <begin position="379"/>
        <end position="397"/>
    </location>
</feature>
<evidence type="ECO:0000313" key="12">
    <source>
        <dbReference type="Proteomes" id="UP000000305"/>
    </source>
</evidence>
<proteinExistence type="inferred from homology"/>
<reference evidence="11 12" key="1">
    <citation type="journal article" date="2011" name="Science">
        <title>The ecoresponsive genome of Daphnia pulex.</title>
        <authorList>
            <person name="Colbourne J.K."/>
            <person name="Pfrender M.E."/>
            <person name="Gilbert D."/>
            <person name="Thomas W.K."/>
            <person name="Tucker A."/>
            <person name="Oakley T.H."/>
            <person name="Tokishita S."/>
            <person name="Aerts A."/>
            <person name="Arnold G.J."/>
            <person name="Basu M.K."/>
            <person name="Bauer D.J."/>
            <person name="Caceres C.E."/>
            <person name="Carmel L."/>
            <person name="Casola C."/>
            <person name="Choi J.H."/>
            <person name="Detter J.C."/>
            <person name="Dong Q."/>
            <person name="Dusheyko S."/>
            <person name="Eads B.D."/>
            <person name="Frohlich T."/>
            <person name="Geiler-Samerotte K.A."/>
            <person name="Gerlach D."/>
            <person name="Hatcher P."/>
            <person name="Jogdeo S."/>
            <person name="Krijgsveld J."/>
            <person name="Kriventseva E.V."/>
            <person name="Kultz D."/>
            <person name="Laforsch C."/>
            <person name="Lindquist E."/>
            <person name="Lopez J."/>
            <person name="Manak J.R."/>
            <person name="Muller J."/>
            <person name="Pangilinan J."/>
            <person name="Patwardhan R.P."/>
            <person name="Pitluck S."/>
            <person name="Pritham E.J."/>
            <person name="Rechtsteiner A."/>
            <person name="Rho M."/>
            <person name="Rogozin I.B."/>
            <person name="Sakarya O."/>
            <person name="Salamov A."/>
            <person name="Schaack S."/>
            <person name="Shapiro H."/>
            <person name="Shiga Y."/>
            <person name="Skalitzky C."/>
            <person name="Smith Z."/>
            <person name="Souvorov A."/>
            <person name="Sung W."/>
            <person name="Tang Z."/>
            <person name="Tsuchiya D."/>
            <person name="Tu H."/>
            <person name="Vos H."/>
            <person name="Wang M."/>
            <person name="Wolf Y.I."/>
            <person name="Yamagata H."/>
            <person name="Yamada T."/>
            <person name="Ye Y."/>
            <person name="Shaw J.R."/>
            <person name="Andrews J."/>
            <person name="Crease T.J."/>
            <person name="Tang H."/>
            <person name="Lucas S.M."/>
            <person name="Robertson H.M."/>
            <person name="Bork P."/>
            <person name="Koonin E.V."/>
            <person name="Zdobnov E.M."/>
            <person name="Grigoriev I.V."/>
            <person name="Lynch M."/>
            <person name="Boore J.L."/>
        </authorList>
    </citation>
    <scope>NUCLEOTIDE SEQUENCE [LARGE SCALE GENOMIC DNA]</scope>
</reference>
<dbReference type="KEGG" id="dpx:DAPPUDRAFT_312951"/>
<evidence type="ECO:0000256" key="8">
    <source>
        <dbReference type="ARBA" id="ARBA00023136"/>
    </source>
</evidence>
<dbReference type="InterPro" id="IPR017871">
    <property type="entry name" value="ABC_transporter-like_CS"/>
</dbReference>
<dbReference type="PANTHER" id="PTHR48041:SF78">
    <property type="entry name" value="ABC TRANSPORTER EXPRESSED IN TRACHEA, ISOFORM A"/>
    <property type="match status" value="1"/>
</dbReference>
<dbReference type="InterPro" id="IPR050352">
    <property type="entry name" value="ABCG_transporters"/>
</dbReference>
<feature type="transmembrane region" description="Helical" evidence="9">
    <location>
        <begin position="515"/>
        <end position="535"/>
    </location>
</feature>
<dbReference type="PROSITE" id="PS00211">
    <property type="entry name" value="ABC_TRANSPORTER_1"/>
    <property type="match status" value="1"/>
</dbReference>
<accession>E9G136</accession>
<feature type="transmembrane region" description="Helical" evidence="9">
    <location>
        <begin position="487"/>
        <end position="509"/>
    </location>
</feature>
<dbReference type="PROSITE" id="PS50893">
    <property type="entry name" value="ABC_TRANSPORTER_2"/>
    <property type="match status" value="1"/>
</dbReference>
<dbReference type="GO" id="GO:0140359">
    <property type="term" value="F:ABC-type transporter activity"/>
    <property type="evidence" value="ECO:0007669"/>
    <property type="project" value="InterPro"/>
</dbReference>
<dbReference type="FunFam" id="3.40.50.300:FF:000891">
    <property type="entry name" value="ATP-binding cassette sub-family G member"/>
    <property type="match status" value="1"/>
</dbReference>
<dbReference type="InterPro" id="IPR043926">
    <property type="entry name" value="ABCG_dom"/>
</dbReference>
<keyword evidence="8 9" id="KW-0472">Membrane</keyword>
<keyword evidence="12" id="KW-1185">Reference proteome</keyword>
<dbReference type="InterPro" id="IPR003439">
    <property type="entry name" value="ABC_transporter-like_ATP-bd"/>
</dbReference>
<dbReference type="GO" id="GO:0005524">
    <property type="term" value="F:ATP binding"/>
    <property type="evidence" value="ECO:0007669"/>
    <property type="project" value="UniProtKB-KW"/>
</dbReference>
<evidence type="ECO:0000259" key="10">
    <source>
        <dbReference type="PROSITE" id="PS50893"/>
    </source>
</evidence>
<evidence type="ECO:0000256" key="4">
    <source>
        <dbReference type="ARBA" id="ARBA00022692"/>
    </source>
</evidence>
<dbReference type="Gene3D" id="3.40.50.300">
    <property type="entry name" value="P-loop containing nucleotide triphosphate hydrolases"/>
    <property type="match status" value="1"/>
</dbReference>
<feature type="transmembrane region" description="Helical" evidence="9">
    <location>
        <begin position="409"/>
        <end position="431"/>
    </location>
</feature>
<feature type="transmembrane region" description="Helical" evidence="9">
    <location>
        <begin position="547"/>
        <end position="568"/>
    </location>
</feature>
<dbReference type="PhylomeDB" id="E9G136"/>
<protein>
    <submittedName>
        <fullName evidence="11">ABC protein, subfamily ABCG</fullName>
    </submittedName>
</protein>
<dbReference type="GO" id="GO:0005886">
    <property type="term" value="C:plasma membrane"/>
    <property type="evidence" value="ECO:0000318"/>
    <property type="project" value="GO_Central"/>
</dbReference>
<dbReference type="SUPFAM" id="SSF52540">
    <property type="entry name" value="P-loop containing nucleoside triphosphate hydrolases"/>
    <property type="match status" value="1"/>
</dbReference>
<dbReference type="GO" id="GO:0055085">
    <property type="term" value="P:transmembrane transport"/>
    <property type="evidence" value="ECO:0000318"/>
    <property type="project" value="GO_Central"/>
</dbReference>
<evidence type="ECO:0000256" key="9">
    <source>
        <dbReference type="SAM" id="Phobius"/>
    </source>
</evidence>
<dbReference type="InterPro" id="IPR003593">
    <property type="entry name" value="AAA+_ATPase"/>
</dbReference>
<dbReference type="AlphaFoldDB" id="E9G136"/>
<dbReference type="PANTHER" id="PTHR48041">
    <property type="entry name" value="ABC TRANSPORTER G FAMILY MEMBER 28"/>
    <property type="match status" value="1"/>
</dbReference>
<dbReference type="Pfam" id="PF01061">
    <property type="entry name" value="ABC2_membrane"/>
    <property type="match status" value="1"/>
</dbReference>
<evidence type="ECO:0000313" key="11">
    <source>
        <dbReference type="EMBL" id="EFX86600.1"/>
    </source>
</evidence>
<keyword evidence="7 9" id="KW-1133">Transmembrane helix</keyword>
<dbReference type="OrthoDB" id="9989122at2759"/>
<feature type="domain" description="ABC transporter" evidence="10">
    <location>
        <begin position="36"/>
        <end position="276"/>
    </location>
</feature>
<dbReference type="eggNOG" id="KOG0061">
    <property type="taxonomic scope" value="Eukaryota"/>
</dbReference>
<dbReference type="HOGENOM" id="CLU_000604_57_6_1"/>
<evidence type="ECO:0000256" key="6">
    <source>
        <dbReference type="ARBA" id="ARBA00022840"/>
    </source>
</evidence>
<dbReference type="InterPro" id="IPR027417">
    <property type="entry name" value="P-loop_NTPase"/>
</dbReference>
<comment type="subcellular location">
    <subcellularLocation>
        <location evidence="1">Membrane</location>
        <topology evidence="1">Multi-pass membrane protein</topology>
    </subcellularLocation>
</comment>
<dbReference type="GO" id="GO:0042626">
    <property type="term" value="F:ATPase-coupled transmembrane transporter activity"/>
    <property type="evidence" value="ECO:0000318"/>
    <property type="project" value="GO_Central"/>
</dbReference>
<dbReference type="InParanoid" id="E9G136"/>
<dbReference type="Pfam" id="PF19055">
    <property type="entry name" value="ABC2_membrane_7"/>
    <property type="match status" value="1"/>
</dbReference>